<gene>
    <name evidence="21" type="ORF">SAMN02743940_1157</name>
</gene>
<comment type="catalytic activity">
    <reaction evidence="15">
        <text>Hg + NADP(+) + H(+) = Hg(2+) + NADPH</text>
        <dbReference type="Rhea" id="RHEA:23856"/>
        <dbReference type="ChEBI" id="CHEBI:15378"/>
        <dbReference type="ChEBI" id="CHEBI:16170"/>
        <dbReference type="ChEBI" id="CHEBI:16793"/>
        <dbReference type="ChEBI" id="CHEBI:57783"/>
        <dbReference type="ChEBI" id="CHEBI:58349"/>
        <dbReference type="EC" id="1.16.1.1"/>
    </reaction>
</comment>
<keyword evidence="5" id="KW-0475">Mercuric resistance</keyword>
<evidence type="ECO:0000256" key="18">
    <source>
        <dbReference type="RuleBase" id="RU003691"/>
    </source>
</evidence>
<evidence type="ECO:0000256" key="10">
    <source>
        <dbReference type="ARBA" id="ARBA00022914"/>
    </source>
</evidence>
<dbReference type="AlphaFoldDB" id="A0A1N6HFC6"/>
<dbReference type="GO" id="GO:0016668">
    <property type="term" value="F:oxidoreductase activity, acting on a sulfur group of donors, NAD(P) as acceptor"/>
    <property type="evidence" value="ECO:0007669"/>
    <property type="project" value="InterPro"/>
</dbReference>
<feature type="domain" description="Pyridine nucleotide-disulphide oxidoreductase dimerisation" evidence="19">
    <location>
        <begin position="362"/>
        <end position="470"/>
    </location>
</feature>
<dbReference type="Pfam" id="PF07992">
    <property type="entry name" value="Pyr_redox_2"/>
    <property type="match status" value="1"/>
</dbReference>
<dbReference type="Gene3D" id="3.30.390.30">
    <property type="match status" value="1"/>
</dbReference>
<dbReference type="RefSeq" id="WP_028462363.1">
    <property type="nucleotide sequence ID" value="NZ_FSRO01000001.1"/>
</dbReference>
<keyword evidence="16" id="KW-0520">NAD</keyword>
<feature type="binding site" evidence="16">
    <location>
        <position position="67"/>
    </location>
    <ligand>
        <name>FAD</name>
        <dbReference type="ChEBI" id="CHEBI:57692"/>
    </ligand>
</feature>
<comment type="subunit">
    <text evidence="2">Homodimer.</text>
</comment>
<keyword evidence="9" id="KW-0521">NADP</keyword>
<dbReference type="Gene3D" id="3.50.50.60">
    <property type="entry name" value="FAD/NAD(P)-binding domain"/>
    <property type="match status" value="2"/>
</dbReference>
<feature type="domain" description="FAD/NAD(P)-binding" evidence="20">
    <location>
        <begin position="22"/>
        <end position="339"/>
    </location>
</feature>
<keyword evidence="11 18" id="KW-0560">Oxidoreductase</keyword>
<dbReference type="PRINTS" id="PR00368">
    <property type="entry name" value="FADPNR"/>
</dbReference>
<dbReference type="PANTHER" id="PTHR43014">
    <property type="entry name" value="MERCURIC REDUCTASE"/>
    <property type="match status" value="1"/>
</dbReference>
<evidence type="ECO:0000256" key="7">
    <source>
        <dbReference type="ARBA" id="ARBA00022723"/>
    </source>
</evidence>
<dbReference type="EMBL" id="FSRO01000001">
    <property type="protein sequence ID" value="SIO18456.1"/>
    <property type="molecule type" value="Genomic_DNA"/>
</dbReference>
<evidence type="ECO:0000256" key="15">
    <source>
        <dbReference type="ARBA" id="ARBA00048984"/>
    </source>
</evidence>
<dbReference type="InterPro" id="IPR036188">
    <property type="entry name" value="FAD/NAD-bd_sf"/>
</dbReference>
<evidence type="ECO:0000313" key="21">
    <source>
        <dbReference type="EMBL" id="SIO18456.1"/>
    </source>
</evidence>
<keyword evidence="13 18" id="KW-0676">Redox-active center</keyword>
<evidence type="ECO:0000259" key="20">
    <source>
        <dbReference type="Pfam" id="PF07992"/>
    </source>
</evidence>
<evidence type="ECO:0000256" key="16">
    <source>
        <dbReference type="PIRSR" id="PIRSR000350-3"/>
    </source>
</evidence>
<accession>A0A1N6HFC6</accession>
<dbReference type="SUPFAM" id="SSF55424">
    <property type="entry name" value="FAD/NAD-linked reductases, dimerisation (C-terminal) domain"/>
    <property type="match status" value="1"/>
</dbReference>
<dbReference type="GO" id="GO:0050787">
    <property type="term" value="P:detoxification of mercury ion"/>
    <property type="evidence" value="ECO:0007669"/>
    <property type="project" value="InterPro"/>
</dbReference>
<reference evidence="21 22" key="1">
    <citation type="submission" date="2016-12" db="EMBL/GenBank/DDBJ databases">
        <authorList>
            <person name="Song W.-J."/>
            <person name="Kurnit D.M."/>
        </authorList>
    </citation>
    <scope>NUCLEOTIDE SEQUENCE [LARGE SCALE GENOMIC DNA]</scope>
    <source>
        <strain evidence="21 22">ATCC 49181</strain>
    </source>
</reference>
<proteinExistence type="inferred from homology"/>
<dbReference type="GO" id="GO:0016152">
    <property type="term" value="F:mercury (II) reductase (NADP+) activity"/>
    <property type="evidence" value="ECO:0007669"/>
    <property type="project" value="UniProtKB-EC"/>
</dbReference>
<dbReference type="InterPro" id="IPR021179">
    <property type="entry name" value="Mercury_reductase_MerA"/>
</dbReference>
<feature type="binding site" evidence="16">
    <location>
        <position position="286"/>
    </location>
    <ligand>
        <name>NAD(+)</name>
        <dbReference type="ChEBI" id="CHEBI:57540"/>
    </ligand>
</feature>
<dbReference type="InterPro" id="IPR012999">
    <property type="entry name" value="Pyr_OxRdtase_I_AS"/>
</dbReference>
<keyword evidence="10" id="KW-0476">Mercury</keyword>
<keyword evidence="7" id="KW-0479">Metal-binding</keyword>
<name>A0A1N6HFC6_9PROT</name>
<dbReference type="eggNOG" id="COG1249">
    <property type="taxonomic scope" value="Bacteria"/>
</dbReference>
<keyword evidence="8 16" id="KW-0274">FAD</keyword>
<dbReference type="Proteomes" id="UP000185062">
    <property type="component" value="Unassembled WGS sequence"/>
</dbReference>
<evidence type="ECO:0000259" key="19">
    <source>
        <dbReference type="Pfam" id="PF02852"/>
    </source>
</evidence>
<comment type="cofactor">
    <cofactor evidence="16">
        <name>FAD</name>
        <dbReference type="ChEBI" id="CHEBI:57692"/>
    </cofactor>
    <text evidence="16">Binds 1 FAD per subunit.</text>
</comment>
<dbReference type="GO" id="GO:0003955">
    <property type="term" value="F:NAD(P)H dehydrogenase (quinone) activity"/>
    <property type="evidence" value="ECO:0007669"/>
    <property type="project" value="TreeGrafter"/>
</dbReference>
<dbReference type="PROSITE" id="PS00076">
    <property type="entry name" value="PYRIDINE_REDOX_1"/>
    <property type="match status" value="1"/>
</dbReference>
<dbReference type="SUPFAM" id="SSF51905">
    <property type="entry name" value="FAD/NAD(P)-binding domain"/>
    <property type="match status" value="1"/>
</dbReference>
<sequence length="486" mass="51415">MSDCCSTEVSDISETKKMTQPDLLVIGGGSGGFSAAITAAESGANVVIAGHGTIGGTCVNVGCVPSKTMIRAMEAVHHAKDAARFDGIKGTSEIFNWKALVAQKQSLVDELRKAKYEDVLPSYPNITYVNMEDKARFTGNRTEVDIDGVLYHPKKIVIATGSSSALPPINGIQSVPVLDSTSALELEALPKSLLVIGGGVIGVELGQMFARAGVKVTICCRSRLLPEAEPEVSRALAGYLRAEGVTVCDGVRYQKIEKTTKGIKLVCETRAGLDAIEAEQLLVATGRRPNTDALDADKAGIKLLKNGGIEINEFMQSSNPDIYATGDVTGNDMFVYMAAYGGKLAAKNALDGNGHKYNNAAMPSVVFSDPQTAMVGLTETQARTQGHEVKTSIITLDHVPRYIAARDVRGLIKLVADRETDKLLGANILAPDGGELVQTMVLALKMGMTTADLANTIFPYLTGVEGLKLAAQTFDKDVNTLSCCAG</sequence>
<keyword evidence="16" id="KW-0547">Nucleotide-binding</keyword>
<feature type="binding site" evidence="16">
    <location>
        <begin position="160"/>
        <end position="162"/>
    </location>
    <ligand>
        <name>FAD</name>
        <dbReference type="ChEBI" id="CHEBI:57692"/>
    </ligand>
</feature>
<feature type="disulfide bond" description="Redox-active" evidence="17">
    <location>
        <begin position="58"/>
        <end position="63"/>
    </location>
</feature>
<protein>
    <recommendedName>
        <fullName evidence="4">Mercuric reductase</fullName>
        <ecNumber evidence="3">1.16.1.1</ecNumber>
    </recommendedName>
    <alternativeName>
        <fullName evidence="14">Hg(II) reductase</fullName>
    </alternativeName>
</protein>
<evidence type="ECO:0000256" key="17">
    <source>
        <dbReference type="PIRSR" id="PIRSR000350-4"/>
    </source>
</evidence>
<dbReference type="FunFam" id="3.30.390.30:FF:000001">
    <property type="entry name" value="Dihydrolipoyl dehydrogenase"/>
    <property type="match status" value="1"/>
</dbReference>
<evidence type="ECO:0000256" key="9">
    <source>
        <dbReference type="ARBA" id="ARBA00022857"/>
    </source>
</evidence>
<dbReference type="GO" id="GO:0045340">
    <property type="term" value="F:mercury ion binding"/>
    <property type="evidence" value="ECO:0007669"/>
    <property type="project" value="InterPro"/>
</dbReference>
<evidence type="ECO:0000256" key="14">
    <source>
        <dbReference type="ARBA" id="ARBA00031725"/>
    </source>
</evidence>
<dbReference type="PANTHER" id="PTHR43014:SF4">
    <property type="entry name" value="PYRIDINE NUCLEOTIDE-DISULFIDE OXIDOREDUCTASE RCLA-RELATED"/>
    <property type="match status" value="1"/>
</dbReference>
<dbReference type="InterPro" id="IPR023753">
    <property type="entry name" value="FAD/NAD-binding_dom"/>
</dbReference>
<dbReference type="InterPro" id="IPR016156">
    <property type="entry name" value="FAD/NAD-linked_Rdtase_dimer_sf"/>
</dbReference>
<dbReference type="Pfam" id="PF02852">
    <property type="entry name" value="Pyr_redox_dim"/>
    <property type="match status" value="1"/>
</dbReference>
<dbReference type="GO" id="GO:0050660">
    <property type="term" value="F:flavin adenine dinucleotide binding"/>
    <property type="evidence" value="ECO:0007669"/>
    <property type="project" value="InterPro"/>
</dbReference>
<dbReference type="PIRSF" id="PIRSF000350">
    <property type="entry name" value="Mercury_reductase_MerA"/>
    <property type="match status" value="1"/>
</dbReference>
<feature type="binding site" evidence="16">
    <location>
        <position position="327"/>
    </location>
    <ligand>
        <name>FAD</name>
        <dbReference type="ChEBI" id="CHEBI:57692"/>
    </ligand>
</feature>
<dbReference type="PRINTS" id="PR00411">
    <property type="entry name" value="PNDRDTASEI"/>
</dbReference>
<evidence type="ECO:0000256" key="1">
    <source>
        <dbReference type="ARBA" id="ARBA00007532"/>
    </source>
</evidence>
<evidence type="ECO:0000256" key="3">
    <source>
        <dbReference type="ARBA" id="ARBA00012661"/>
    </source>
</evidence>
<dbReference type="EC" id="1.16.1.1" evidence="3"/>
<organism evidence="21 22">
    <name type="scientific">Nitrosomonas cryotolerans ATCC 49181</name>
    <dbReference type="NCBI Taxonomy" id="1131553"/>
    <lineage>
        <taxon>Bacteria</taxon>
        <taxon>Pseudomonadati</taxon>
        <taxon>Pseudomonadota</taxon>
        <taxon>Betaproteobacteria</taxon>
        <taxon>Nitrosomonadales</taxon>
        <taxon>Nitrosomonadaceae</taxon>
        <taxon>Nitrosomonas</taxon>
    </lineage>
</organism>
<dbReference type="GO" id="GO:0050661">
    <property type="term" value="F:NADP binding"/>
    <property type="evidence" value="ECO:0007669"/>
    <property type="project" value="InterPro"/>
</dbReference>
<dbReference type="InterPro" id="IPR004099">
    <property type="entry name" value="Pyr_nucl-diS_OxRdtase_dimer"/>
</dbReference>
<keyword evidence="12" id="KW-1015">Disulfide bond</keyword>
<evidence type="ECO:0000256" key="2">
    <source>
        <dbReference type="ARBA" id="ARBA00011738"/>
    </source>
</evidence>
<evidence type="ECO:0000256" key="4">
    <source>
        <dbReference type="ARBA" id="ARBA00014791"/>
    </source>
</evidence>
<evidence type="ECO:0000256" key="11">
    <source>
        <dbReference type="ARBA" id="ARBA00023002"/>
    </source>
</evidence>
<keyword evidence="22" id="KW-1185">Reference proteome</keyword>
<evidence type="ECO:0000313" key="22">
    <source>
        <dbReference type="Proteomes" id="UP000185062"/>
    </source>
</evidence>
<evidence type="ECO:0000256" key="6">
    <source>
        <dbReference type="ARBA" id="ARBA00022630"/>
    </source>
</evidence>
<keyword evidence="6 18" id="KW-0285">Flavoprotein</keyword>
<dbReference type="NCBIfam" id="TIGR02053">
    <property type="entry name" value="MerA"/>
    <property type="match status" value="1"/>
</dbReference>
<dbReference type="InterPro" id="IPR001100">
    <property type="entry name" value="Pyr_nuc-diS_OxRdtase"/>
</dbReference>
<evidence type="ECO:0000256" key="8">
    <source>
        <dbReference type="ARBA" id="ARBA00022827"/>
    </source>
</evidence>
<dbReference type="STRING" id="44575.SAMN05216419_10549"/>
<feature type="binding site" evidence="16">
    <location>
        <begin position="197"/>
        <end position="204"/>
    </location>
    <ligand>
        <name>NAD(+)</name>
        <dbReference type="ChEBI" id="CHEBI:57540"/>
    </ligand>
</feature>
<comment type="similarity">
    <text evidence="1 18">Belongs to the class-I pyridine nucleotide-disulfide oxidoreductase family.</text>
</comment>
<evidence type="ECO:0000256" key="5">
    <source>
        <dbReference type="ARBA" id="ARBA00022466"/>
    </source>
</evidence>
<evidence type="ECO:0000256" key="12">
    <source>
        <dbReference type="ARBA" id="ARBA00023157"/>
    </source>
</evidence>
<evidence type="ECO:0000256" key="13">
    <source>
        <dbReference type="ARBA" id="ARBA00023284"/>
    </source>
</evidence>